<name>A0AA38ITE5_9CUCU</name>
<evidence type="ECO:0008006" key="3">
    <source>
        <dbReference type="Google" id="ProtNLM"/>
    </source>
</evidence>
<comment type="caution">
    <text evidence="1">The sequence shown here is derived from an EMBL/GenBank/DDBJ whole genome shotgun (WGS) entry which is preliminary data.</text>
</comment>
<reference evidence="1" key="1">
    <citation type="journal article" date="2023" name="G3 (Bethesda)">
        <title>Whole genome assemblies of Zophobas morio and Tenebrio molitor.</title>
        <authorList>
            <person name="Kaur S."/>
            <person name="Stinson S.A."/>
            <person name="diCenzo G.C."/>
        </authorList>
    </citation>
    <scope>NUCLEOTIDE SEQUENCE</scope>
    <source>
        <strain evidence="1">QUZm001</strain>
    </source>
</reference>
<accession>A0AA38ITE5</accession>
<dbReference type="AlphaFoldDB" id="A0AA38ITE5"/>
<evidence type="ECO:0000313" key="2">
    <source>
        <dbReference type="Proteomes" id="UP001168821"/>
    </source>
</evidence>
<keyword evidence="2" id="KW-1185">Reference proteome</keyword>
<evidence type="ECO:0000313" key="1">
    <source>
        <dbReference type="EMBL" id="KAJ3659936.1"/>
    </source>
</evidence>
<dbReference type="Proteomes" id="UP001168821">
    <property type="component" value="Unassembled WGS sequence"/>
</dbReference>
<proteinExistence type="predicted"/>
<sequence length="209" mass="23947">MDIINTFLISKMLCGLQSYSLSARILRDADRMIKRAVKYVLHLHRSATVVWASLNYAQPFVDSSWLVRNYVSAIHLRTANQATKTMPSVLVERRLCHGGCSKNETVWHILQACPITHHDKIKRYNEIVKKIEQHCESKKWTVENKPKIRHPDGQLYKPDLAIHISDHKLVVTDCNTATQLVVGEQGDVFEIYITSIWVPSNLPVPCYAD</sequence>
<organism evidence="1 2">
    <name type="scientific">Zophobas morio</name>
    <dbReference type="NCBI Taxonomy" id="2755281"/>
    <lineage>
        <taxon>Eukaryota</taxon>
        <taxon>Metazoa</taxon>
        <taxon>Ecdysozoa</taxon>
        <taxon>Arthropoda</taxon>
        <taxon>Hexapoda</taxon>
        <taxon>Insecta</taxon>
        <taxon>Pterygota</taxon>
        <taxon>Neoptera</taxon>
        <taxon>Endopterygota</taxon>
        <taxon>Coleoptera</taxon>
        <taxon>Polyphaga</taxon>
        <taxon>Cucujiformia</taxon>
        <taxon>Tenebrionidae</taxon>
        <taxon>Zophobas</taxon>
    </lineage>
</organism>
<gene>
    <name evidence="1" type="ORF">Zmor_011598</name>
</gene>
<dbReference type="EMBL" id="JALNTZ010000003">
    <property type="protein sequence ID" value="KAJ3659936.1"/>
    <property type="molecule type" value="Genomic_DNA"/>
</dbReference>
<protein>
    <recommendedName>
        <fullName evidence="3">Retrovirus-related Pol polyprotein from type-1 retrotransposable element R2</fullName>
    </recommendedName>
</protein>